<dbReference type="AlphaFoldDB" id="F0X130"/>
<reference evidence="2" key="1">
    <citation type="journal article" date="2011" name="PLoS Biol.">
        <title>Gene gain and loss during evolution of obligate parasitism in the white rust pathogen of Arabidopsis thaliana.</title>
        <authorList>
            <person name="Kemen E."/>
            <person name="Gardiner A."/>
            <person name="Schultz-Larsen T."/>
            <person name="Kemen A.C."/>
            <person name="Balmuth A.L."/>
            <person name="Robert-Seilaniantz A."/>
            <person name="Bailey K."/>
            <person name="Holub E."/>
            <person name="Studholme D.J."/>
            <person name="Maclean D."/>
            <person name="Jones J.D."/>
        </authorList>
    </citation>
    <scope>NUCLEOTIDE SEQUENCE</scope>
</reference>
<gene>
    <name evidence="2" type="primary">AlNc14C546G12120</name>
    <name evidence="2" type="ORF">ALNC14_136260</name>
</gene>
<name>F0X130_9STRA</name>
<accession>F0X130</accession>
<evidence type="ECO:0000256" key="1">
    <source>
        <dbReference type="SAM" id="MobiDB-lite"/>
    </source>
</evidence>
<feature type="compositionally biased region" description="Basic and acidic residues" evidence="1">
    <location>
        <begin position="65"/>
        <end position="76"/>
    </location>
</feature>
<sequence>MSVQNRCCVIKYDLMERSGSFALLASTQRLASTLAPGTARLAEANTSARSFANKAKGDGYQGSSKSKEELQTDESRQYSGSNAQIDKKDVDSYPDKLKSSHKVSSNEESNTDTESSSDGKSRSAKSKEKEASLPTYS</sequence>
<dbReference type="EMBL" id="FR824577">
    <property type="protein sequence ID" value="CCA27482.1"/>
    <property type="molecule type" value="Genomic_DNA"/>
</dbReference>
<proteinExistence type="predicted"/>
<feature type="compositionally biased region" description="Low complexity" evidence="1">
    <location>
        <begin position="106"/>
        <end position="116"/>
    </location>
</feature>
<feature type="region of interest" description="Disordered" evidence="1">
    <location>
        <begin position="44"/>
        <end position="137"/>
    </location>
</feature>
<dbReference type="HOGENOM" id="CLU_1868940_0_0_1"/>
<evidence type="ECO:0000313" key="2">
    <source>
        <dbReference type="EMBL" id="CCA27482.1"/>
    </source>
</evidence>
<organism evidence="2">
    <name type="scientific">Albugo laibachii Nc14</name>
    <dbReference type="NCBI Taxonomy" id="890382"/>
    <lineage>
        <taxon>Eukaryota</taxon>
        <taxon>Sar</taxon>
        <taxon>Stramenopiles</taxon>
        <taxon>Oomycota</taxon>
        <taxon>Peronosporomycetes</taxon>
        <taxon>Albuginales</taxon>
        <taxon>Albuginaceae</taxon>
        <taxon>Albugo</taxon>
    </lineage>
</organism>
<feature type="compositionally biased region" description="Basic and acidic residues" evidence="1">
    <location>
        <begin position="117"/>
        <end position="131"/>
    </location>
</feature>
<reference evidence="2" key="2">
    <citation type="submission" date="2011-02" db="EMBL/GenBank/DDBJ databases">
        <authorList>
            <person name="MacLean D."/>
        </authorList>
    </citation>
    <scope>NUCLEOTIDE SEQUENCE</scope>
</reference>
<protein>
    <submittedName>
        <fullName evidence="2">AlNc14C546G12120 protein</fullName>
    </submittedName>
</protein>
<feature type="compositionally biased region" description="Basic and acidic residues" evidence="1">
    <location>
        <begin position="85"/>
        <end position="98"/>
    </location>
</feature>